<evidence type="ECO:0000313" key="2">
    <source>
        <dbReference type="EMBL" id="GBP92467.1"/>
    </source>
</evidence>
<organism evidence="2 3">
    <name type="scientific">Eumeta variegata</name>
    <name type="common">Bagworm moth</name>
    <name type="synonym">Eumeta japonica</name>
    <dbReference type="NCBI Taxonomy" id="151549"/>
    <lineage>
        <taxon>Eukaryota</taxon>
        <taxon>Metazoa</taxon>
        <taxon>Ecdysozoa</taxon>
        <taxon>Arthropoda</taxon>
        <taxon>Hexapoda</taxon>
        <taxon>Insecta</taxon>
        <taxon>Pterygota</taxon>
        <taxon>Neoptera</taxon>
        <taxon>Endopterygota</taxon>
        <taxon>Lepidoptera</taxon>
        <taxon>Glossata</taxon>
        <taxon>Ditrysia</taxon>
        <taxon>Tineoidea</taxon>
        <taxon>Psychidae</taxon>
        <taxon>Oiketicinae</taxon>
        <taxon>Eumeta</taxon>
    </lineage>
</organism>
<sequence>MDFVNPLESISKIAKEEEIRGSAHLITRGQYRGISQETAASRLGTLPKRKGRRPEVGCPFSVRETGHHHPGERPGTLGRLRYPESIALKALLITNAL</sequence>
<reference evidence="2 3" key="1">
    <citation type="journal article" date="2019" name="Commun. Biol.">
        <title>The bagworm genome reveals a unique fibroin gene that provides high tensile strength.</title>
        <authorList>
            <person name="Kono N."/>
            <person name="Nakamura H."/>
            <person name="Ohtoshi R."/>
            <person name="Tomita M."/>
            <person name="Numata K."/>
            <person name="Arakawa K."/>
        </authorList>
    </citation>
    <scope>NUCLEOTIDE SEQUENCE [LARGE SCALE GENOMIC DNA]</scope>
</reference>
<name>A0A4C2A0P8_EUMVA</name>
<evidence type="ECO:0000256" key="1">
    <source>
        <dbReference type="SAM" id="MobiDB-lite"/>
    </source>
</evidence>
<evidence type="ECO:0000313" key="3">
    <source>
        <dbReference type="Proteomes" id="UP000299102"/>
    </source>
</evidence>
<protein>
    <submittedName>
        <fullName evidence="2">Uncharacterized protein</fullName>
    </submittedName>
</protein>
<feature type="region of interest" description="Disordered" evidence="1">
    <location>
        <begin position="36"/>
        <end position="78"/>
    </location>
</feature>
<gene>
    <name evidence="2" type="ORF">EVAR_34359_1</name>
</gene>
<keyword evidence="3" id="KW-1185">Reference proteome</keyword>
<dbReference type="Proteomes" id="UP000299102">
    <property type="component" value="Unassembled WGS sequence"/>
</dbReference>
<dbReference type="AlphaFoldDB" id="A0A4C2A0P8"/>
<dbReference type="EMBL" id="BGZK01002276">
    <property type="protein sequence ID" value="GBP92467.1"/>
    <property type="molecule type" value="Genomic_DNA"/>
</dbReference>
<comment type="caution">
    <text evidence="2">The sequence shown here is derived from an EMBL/GenBank/DDBJ whole genome shotgun (WGS) entry which is preliminary data.</text>
</comment>
<proteinExistence type="predicted"/>
<accession>A0A4C2A0P8</accession>